<dbReference type="Proteomes" id="UP000567179">
    <property type="component" value="Unassembled WGS sequence"/>
</dbReference>
<name>A0A8H5AWU5_9AGAR</name>
<evidence type="ECO:0000313" key="3">
    <source>
        <dbReference type="Proteomes" id="UP000567179"/>
    </source>
</evidence>
<feature type="region of interest" description="Disordered" evidence="1">
    <location>
        <begin position="191"/>
        <end position="279"/>
    </location>
</feature>
<sequence length="434" mass="48552">MATPPESSDFPPPMSPSGMAQADDAGDSEVPRKRSKNCYDVSFDDGWDLNDDGRPKTRRVNPQRLAVRLGQELVAEMEALIVPGAKMPNFTVRKDFQERYNVDRRHIYDYFHSRGLRVAKEDKHTNLIRGRAMKAQAQAQAQAAQLQTLASKPPPSPVKQEDASFSVKEEEPVSAEMPPLTWLSVPEAPAVAPKRRGRAPYAKRANKVQEKKPRVMRRQNTQISPKAAKVSRSPEFFAPRPLSESPSETLLATSSSGTDTDWDTSSTLPDLTYPSDFSDDTNEKTCDTLDYLNGADDFVAGSFDSPPGISWDSFTDIESELTCNMSMELNPTVDEHYLFTPEERTELYDLINNNIPRTRGLGLESSGTYNNFMDAKSRSYFDYMLPLHQLNPWKAAPQAYTPTAACDLPMAMDIPDMRAWLADDADLYQPAANH</sequence>
<gene>
    <name evidence="2" type="ORF">D9619_002722</name>
</gene>
<comment type="caution">
    <text evidence="2">The sequence shown here is derived from an EMBL/GenBank/DDBJ whole genome shotgun (WGS) entry which is preliminary data.</text>
</comment>
<accession>A0A8H5AWU5</accession>
<proteinExistence type="predicted"/>
<organism evidence="2 3">
    <name type="scientific">Psilocybe cf. subviscida</name>
    <dbReference type="NCBI Taxonomy" id="2480587"/>
    <lineage>
        <taxon>Eukaryota</taxon>
        <taxon>Fungi</taxon>
        <taxon>Dikarya</taxon>
        <taxon>Basidiomycota</taxon>
        <taxon>Agaricomycotina</taxon>
        <taxon>Agaricomycetes</taxon>
        <taxon>Agaricomycetidae</taxon>
        <taxon>Agaricales</taxon>
        <taxon>Agaricineae</taxon>
        <taxon>Strophariaceae</taxon>
        <taxon>Psilocybe</taxon>
    </lineage>
</organism>
<protein>
    <submittedName>
        <fullName evidence="2">Uncharacterized protein</fullName>
    </submittedName>
</protein>
<dbReference type="EMBL" id="JAACJJ010000056">
    <property type="protein sequence ID" value="KAF5312166.1"/>
    <property type="molecule type" value="Genomic_DNA"/>
</dbReference>
<dbReference type="AlphaFoldDB" id="A0A8H5AWU5"/>
<feature type="region of interest" description="Disordered" evidence="1">
    <location>
        <begin position="141"/>
        <end position="172"/>
    </location>
</feature>
<evidence type="ECO:0000256" key="1">
    <source>
        <dbReference type="SAM" id="MobiDB-lite"/>
    </source>
</evidence>
<dbReference type="OrthoDB" id="3038119at2759"/>
<keyword evidence="3" id="KW-1185">Reference proteome</keyword>
<evidence type="ECO:0000313" key="2">
    <source>
        <dbReference type="EMBL" id="KAF5312166.1"/>
    </source>
</evidence>
<reference evidence="2 3" key="1">
    <citation type="journal article" date="2020" name="ISME J.">
        <title>Uncovering the hidden diversity of litter-decomposition mechanisms in mushroom-forming fungi.</title>
        <authorList>
            <person name="Floudas D."/>
            <person name="Bentzer J."/>
            <person name="Ahren D."/>
            <person name="Johansson T."/>
            <person name="Persson P."/>
            <person name="Tunlid A."/>
        </authorList>
    </citation>
    <scope>NUCLEOTIDE SEQUENCE [LARGE SCALE GENOMIC DNA]</scope>
    <source>
        <strain evidence="2 3">CBS 101986</strain>
    </source>
</reference>
<feature type="compositionally biased region" description="Low complexity" evidence="1">
    <location>
        <begin position="253"/>
        <end position="267"/>
    </location>
</feature>
<feature type="region of interest" description="Disordered" evidence="1">
    <location>
        <begin position="1"/>
        <end position="35"/>
    </location>
</feature>
<feature type="compositionally biased region" description="Basic and acidic residues" evidence="1">
    <location>
        <begin position="159"/>
        <end position="171"/>
    </location>
</feature>